<dbReference type="PANTHER" id="PTHR11707">
    <property type="entry name" value="L-ASPARAGINASE"/>
    <property type="match status" value="1"/>
</dbReference>
<feature type="active site" evidence="9">
    <location>
        <position position="85"/>
    </location>
</feature>
<dbReference type="FunFam" id="3.40.50.1170:FF:000001">
    <property type="entry name" value="L-asparaginase 2"/>
    <property type="match status" value="1"/>
</dbReference>
<dbReference type="PROSITE" id="PS51732">
    <property type="entry name" value="ASN_GLN_ASE_3"/>
    <property type="match status" value="1"/>
</dbReference>
<dbReference type="AlphaFoldDB" id="A0A841RJ50"/>
<evidence type="ECO:0000313" key="12">
    <source>
        <dbReference type="EMBL" id="MBB6511673.1"/>
    </source>
</evidence>
<evidence type="ECO:0000256" key="2">
    <source>
        <dbReference type="ARBA" id="ARBA00011881"/>
    </source>
</evidence>
<evidence type="ECO:0000256" key="7">
    <source>
        <dbReference type="PIRSR" id="PIRSR001220-2"/>
    </source>
</evidence>
<keyword evidence="13" id="KW-1185">Reference proteome</keyword>
<name>A0A841RJ50_9BACI</name>
<sequence length="319" mass="35528">MKKLLIIHTGGTISMERDEMGKVKETEEHPLHQSLENTDSRYSIDEWNFFQIPSPHITFQHMLKLKQAIEKNAEEYDGIIITHGTDTMEETAFFIDLTVALSIPIIFTGAMRSSNEIGADGPYNLQSAIHVALHEQAHQQGVLVVMNDQIHQAHYVMKKSSSNLDAFKSINYGPIGRVHQQNVHFFGVAKQQVTYQVSNITKNVLLIKTYVGMTTDLFANLDLSKIDGIVIEALGQGNVPPSVAPIIEDWIHKGIPVIITSRCPEGVVLPTYYYEGGGGELEEKGAIFSTELSGQKSRIKLLLLLEINASKTEIVQAFQ</sequence>
<dbReference type="SMART" id="SM00870">
    <property type="entry name" value="Asparaginase"/>
    <property type="match status" value="1"/>
</dbReference>
<feature type="binding site" evidence="7">
    <location>
        <position position="54"/>
    </location>
    <ligand>
        <name>substrate</name>
    </ligand>
</feature>
<dbReference type="SFLD" id="SFLDS00057">
    <property type="entry name" value="Glutaminase/Asparaginase"/>
    <property type="match status" value="1"/>
</dbReference>
<evidence type="ECO:0000256" key="4">
    <source>
        <dbReference type="ARBA" id="ARBA00022801"/>
    </source>
</evidence>
<dbReference type="InterPro" id="IPR027474">
    <property type="entry name" value="L-asparaginase_N"/>
</dbReference>
<dbReference type="CDD" id="cd08964">
    <property type="entry name" value="L-asparaginase_II"/>
    <property type="match status" value="1"/>
</dbReference>
<dbReference type="PANTHER" id="PTHR11707:SF28">
    <property type="entry name" value="60 KDA LYSOPHOSPHOLIPASE"/>
    <property type="match status" value="1"/>
</dbReference>
<dbReference type="PROSITE" id="PS00144">
    <property type="entry name" value="ASN_GLN_ASE_1"/>
    <property type="match status" value="1"/>
</dbReference>
<dbReference type="Proteomes" id="UP000572212">
    <property type="component" value="Unassembled WGS sequence"/>
</dbReference>
<gene>
    <name evidence="12" type="ORF">GGQ92_000440</name>
</gene>
<reference evidence="12 13" key="1">
    <citation type="submission" date="2020-08" db="EMBL/GenBank/DDBJ databases">
        <title>Genomic Encyclopedia of Type Strains, Phase IV (KMG-IV): sequencing the most valuable type-strain genomes for metagenomic binning, comparative biology and taxonomic classification.</title>
        <authorList>
            <person name="Goeker M."/>
        </authorList>
    </citation>
    <scope>NUCLEOTIDE SEQUENCE [LARGE SCALE GENOMIC DNA]</scope>
    <source>
        <strain evidence="12 13">DSM 11805</strain>
    </source>
</reference>
<evidence type="ECO:0000256" key="3">
    <source>
        <dbReference type="ARBA" id="ARBA00012920"/>
    </source>
</evidence>
<evidence type="ECO:0000259" key="10">
    <source>
        <dbReference type="Pfam" id="PF00710"/>
    </source>
</evidence>
<feature type="active site" evidence="8">
    <location>
        <position position="12"/>
    </location>
</feature>
<dbReference type="PIRSF" id="PIRSF500176">
    <property type="entry name" value="L_ASNase"/>
    <property type="match status" value="1"/>
</dbReference>
<dbReference type="InterPro" id="IPR020827">
    <property type="entry name" value="Asparaginase/glutaminase_AS1"/>
</dbReference>
<dbReference type="SUPFAM" id="SSF53774">
    <property type="entry name" value="Glutaminase/Asparaginase"/>
    <property type="match status" value="1"/>
</dbReference>
<dbReference type="RefSeq" id="WP_184244111.1">
    <property type="nucleotide sequence ID" value="NZ_BAAACU010000022.1"/>
</dbReference>
<evidence type="ECO:0000313" key="13">
    <source>
        <dbReference type="Proteomes" id="UP000572212"/>
    </source>
</evidence>
<feature type="active site" description="O-isoaspartyl threonine intermediate" evidence="6">
    <location>
        <position position="12"/>
    </location>
</feature>
<dbReference type="InterPro" id="IPR037152">
    <property type="entry name" value="L-asparaginase_N_sf"/>
</dbReference>
<comment type="subunit">
    <text evidence="2">Homotetramer.</text>
</comment>
<dbReference type="InterPro" id="IPR040919">
    <property type="entry name" value="Asparaginase_C"/>
</dbReference>
<dbReference type="InterPro" id="IPR027473">
    <property type="entry name" value="L-asparaginase_C"/>
</dbReference>
<feature type="domain" description="L-asparaginase N-terminal" evidence="10">
    <location>
        <begin position="3"/>
        <end position="186"/>
    </location>
</feature>
<feature type="binding site" evidence="7">
    <location>
        <begin position="85"/>
        <end position="86"/>
    </location>
    <ligand>
        <name>substrate</name>
    </ligand>
</feature>
<evidence type="ECO:0000256" key="9">
    <source>
        <dbReference type="PROSITE-ProRule" id="PRU10100"/>
    </source>
</evidence>
<dbReference type="InterPro" id="IPR004550">
    <property type="entry name" value="AsnASE_II"/>
</dbReference>
<dbReference type="PIRSF" id="PIRSF001220">
    <property type="entry name" value="L-ASNase_gatD"/>
    <property type="match status" value="1"/>
</dbReference>
<evidence type="ECO:0000256" key="1">
    <source>
        <dbReference type="ARBA" id="ARBA00010518"/>
    </source>
</evidence>
<dbReference type="PRINTS" id="PR00139">
    <property type="entry name" value="ASNGLNASE"/>
</dbReference>
<dbReference type="GO" id="GO:0006528">
    <property type="term" value="P:asparagine metabolic process"/>
    <property type="evidence" value="ECO:0007669"/>
    <property type="project" value="InterPro"/>
</dbReference>
<evidence type="ECO:0000259" key="11">
    <source>
        <dbReference type="Pfam" id="PF17763"/>
    </source>
</evidence>
<dbReference type="Gene3D" id="3.40.50.1170">
    <property type="entry name" value="L-asparaginase, N-terminal domain"/>
    <property type="match status" value="1"/>
</dbReference>
<evidence type="ECO:0000256" key="8">
    <source>
        <dbReference type="PROSITE-ProRule" id="PRU10099"/>
    </source>
</evidence>
<dbReference type="GO" id="GO:0004067">
    <property type="term" value="F:asparaginase activity"/>
    <property type="evidence" value="ECO:0007669"/>
    <property type="project" value="UniProtKB-UniRule"/>
</dbReference>
<proteinExistence type="inferred from homology"/>
<feature type="domain" description="Asparaginase/glutaminase C-terminal" evidence="11">
    <location>
        <begin position="203"/>
        <end position="318"/>
    </location>
</feature>
<dbReference type="Gene3D" id="3.40.50.40">
    <property type="match status" value="1"/>
</dbReference>
<comment type="similarity">
    <text evidence="1">Belongs to the asparaginase 1 family.</text>
</comment>
<dbReference type="InterPro" id="IPR036152">
    <property type="entry name" value="Asp/glu_Ase-like_sf"/>
</dbReference>
<dbReference type="EMBL" id="JACHON010000001">
    <property type="protein sequence ID" value="MBB6511673.1"/>
    <property type="molecule type" value="Genomic_DNA"/>
</dbReference>
<evidence type="ECO:0000256" key="6">
    <source>
        <dbReference type="PIRSR" id="PIRSR001220-1"/>
    </source>
</evidence>
<comment type="caution">
    <text evidence="12">The sequence shown here is derived from an EMBL/GenBank/DDBJ whole genome shotgun (WGS) entry which is preliminary data.</text>
</comment>
<dbReference type="Pfam" id="PF00710">
    <property type="entry name" value="Asparaginase"/>
    <property type="match status" value="1"/>
</dbReference>
<dbReference type="FunFam" id="3.40.50.40:FF:000003">
    <property type="entry name" value="L-asparaginase 2"/>
    <property type="match status" value="1"/>
</dbReference>
<evidence type="ECO:0000256" key="5">
    <source>
        <dbReference type="ARBA" id="ARBA00049366"/>
    </source>
</evidence>
<accession>A0A841RJ50</accession>
<protein>
    <recommendedName>
        <fullName evidence="3">asparaginase</fullName>
        <ecNumber evidence="3">3.5.1.1</ecNumber>
    </recommendedName>
</protein>
<comment type="catalytic activity">
    <reaction evidence="5">
        <text>L-asparagine + H2O = L-aspartate + NH4(+)</text>
        <dbReference type="Rhea" id="RHEA:21016"/>
        <dbReference type="ChEBI" id="CHEBI:15377"/>
        <dbReference type="ChEBI" id="CHEBI:28938"/>
        <dbReference type="ChEBI" id="CHEBI:29991"/>
        <dbReference type="ChEBI" id="CHEBI:58048"/>
        <dbReference type="EC" id="3.5.1.1"/>
    </reaction>
</comment>
<dbReference type="InterPro" id="IPR006034">
    <property type="entry name" value="Asparaginase/glutaminase-like"/>
</dbReference>
<organism evidence="12 13">
    <name type="scientific">Gracilibacillus halotolerans</name>
    <dbReference type="NCBI Taxonomy" id="74386"/>
    <lineage>
        <taxon>Bacteria</taxon>
        <taxon>Bacillati</taxon>
        <taxon>Bacillota</taxon>
        <taxon>Bacilli</taxon>
        <taxon>Bacillales</taxon>
        <taxon>Bacillaceae</taxon>
        <taxon>Gracilibacillus</taxon>
    </lineage>
</organism>
<dbReference type="InterPro" id="IPR027475">
    <property type="entry name" value="Asparaginase/glutaminase_AS2"/>
</dbReference>
<dbReference type="Pfam" id="PF17763">
    <property type="entry name" value="Asparaginase_C"/>
    <property type="match status" value="1"/>
</dbReference>
<keyword evidence="4 12" id="KW-0378">Hydrolase</keyword>
<dbReference type="PROSITE" id="PS00917">
    <property type="entry name" value="ASN_GLN_ASE_2"/>
    <property type="match status" value="1"/>
</dbReference>
<dbReference type="EC" id="3.5.1.1" evidence="3"/>